<dbReference type="SMART" id="SM00256">
    <property type="entry name" value="FBOX"/>
    <property type="match status" value="1"/>
</dbReference>
<dbReference type="Pfam" id="PF00025">
    <property type="entry name" value="Arf"/>
    <property type="match status" value="1"/>
</dbReference>
<keyword evidence="2" id="KW-0342">GTP-binding</keyword>
<feature type="domain" description="F-box" evidence="3">
    <location>
        <begin position="54"/>
        <end position="100"/>
    </location>
</feature>
<dbReference type="SUPFAM" id="SSF81383">
    <property type="entry name" value="F-box domain"/>
    <property type="match status" value="1"/>
</dbReference>
<sequence>MLQLSKQHQACAAVDCDLTCHTGGLQQYINKLVQRKSPVSNTSGNLCDDSNGSISDFLGLPVSVQLQIFSYLSPKALCGVASVCRQYYILSCDEILWQRHLYKDVVTWNVLTNELNPDDKTDLPAKQIYQTCSQQFQHKNLEYYPVIRQISTIIKTLISWRPPKVVMFGPGLESSATKCVLGKMLYDTSLFQITGLVPGRSGGIGAGIDLRIKSRRFTLITLYSNTERVREQYPTKNCVANNRMLAQDGDGTIYLTSAMGEVARSANAFVFVVDASDRNEYALRNSSYDSLLSAVVTPQTGSSCAPLLVVAAAINNAPNSVSAIEVTRNLKLNKILNPWQVHMVDIANLGGISAAFEWVLEQAH</sequence>
<keyword evidence="1" id="KW-0547">Nucleotide-binding</keyword>
<evidence type="ECO:0000256" key="2">
    <source>
        <dbReference type="ARBA" id="ARBA00023134"/>
    </source>
</evidence>
<reference evidence="5" key="1">
    <citation type="submission" date="2025-08" db="UniProtKB">
        <authorList>
            <consortium name="RefSeq"/>
        </authorList>
    </citation>
    <scope>IDENTIFICATION</scope>
</reference>
<dbReference type="RefSeq" id="XP_014669550.1">
    <property type="nucleotide sequence ID" value="XM_014814064.1"/>
</dbReference>
<dbReference type="PANTHER" id="PTHR16008:SF4">
    <property type="entry name" value="F-BOX ONLY PROTEIN 4"/>
    <property type="match status" value="1"/>
</dbReference>
<evidence type="ECO:0000313" key="5">
    <source>
        <dbReference type="RefSeq" id="XP_014669550.1"/>
    </source>
</evidence>
<name>A0ABM1EBH9_PRICU</name>
<dbReference type="InterPro" id="IPR006689">
    <property type="entry name" value="Small_GTPase_ARF/SAR"/>
</dbReference>
<proteinExistence type="predicted"/>
<accession>A0ABM1EBH9</accession>
<evidence type="ECO:0000256" key="1">
    <source>
        <dbReference type="ARBA" id="ARBA00022741"/>
    </source>
</evidence>
<evidence type="ECO:0000313" key="4">
    <source>
        <dbReference type="Proteomes" id="UP000695022"/>
    </source>
</evidence>
<dbReference type="InterPro" id="IPR039588">
    <property type="entry name" value="FBXO4"/>
</dbReference>
<evidence type="ECO:0000259" key="3">
    <source>
        <dbReference type="PROSITE" id="PS50181"/>
    </source>
</evidence>
<dbReference type="Gene3D" id="3.40.50.300">
    <property type="entry name" value="P-loop containing nucleotide triphosphate hydrolases"/>
    <property type="match status" value="1"/>
</dbReference>
<dbReference type="GeneID" id="106810636"/>
<gene>
    <name evidence="5" type="primary">LOC106810636</name>
</gene>
<dbReference type="Pfam" id="PF12937">
    <property type="entry name" value="F-box-like"/>
    <property type="match status" value="1"/>
</dbReference>
<protein>
    <submittedName>
        <fullName evidence="5">F-box only protein 4-like</fullName>
    </submittedName>
</protein>
<dbReference type="InterPro" id="IPR001810">
    <property type="entry name" value="F-box_dom"/>
</dbReference>
<dbReference type="Proteomes" id="UP000695022">
    <property type="component" value="Unplaced"/>
</dbReference>
<dbReference type="InterPro" id="IPR027417">
    <property type="entry name" value="P-loop_NTPase"/>
</dbReference>
<dbReference type="Gene3D" id="1.20.1280.50">
    <property type="match status" value="1"/>
</dbReference>
<organism evidence="4 5">
    <name type="scientific">Priapulus caudatus</name>
    <name type="common">Priapulid worm</name>
    <dbReference type="NCBI Taxonomy" id="37621"/>
    <lineage>
        <taxon>Eukaryota</taxon>
        <taxon>Metazoa</taxon>
        <taxon>Ecdysozoa</taxon>
        <taxon>Scalidophora</taxon>
        <taxon>Priapulida</taxon>
        <taxon>Priapulimorpha</taxon>
        <taxon>Priapulimorphida</taxon>
        <taxon>Priapulidae</taxon>
        <taxon>Priapulus</taxon>
    </lineage>
</organism>
<dbReference type="InterPro" id="IPR036047">
    <property type="entry name" value="F-box-like_dom_sf"/>
</dbReference>
<keyword evidence="4" id="KW-1185">Reference proteome</keyword>
<dbReference type="PANTHER" id="PTHR16008">
    <property type="entry name" value="F-BOX ONLY PROTEIN 4"/>
    <property type="match status" value="1"/>
</dbReference>
<dbReference type="PROSITE" id="PS50181">
    <property type="entry name" value="FBOX"/>
    <property type="match status" value="1"/>
</dbReference>